<dbReference type="KEGG" id="dla:I6G47_16390"/>
<reference evidence="1 2" key="1">
    <citation type="submission" date="2020-12" db="EMBL/GenBank/DDBJ databases">
        <title>FDA dAtabase for Regulatory Grade micrObial Sequences (FDA-ARGOS): Supporting development and validation of Infectious Disease Dx tests.</title>
        <authorList>
            <person name="Sproer C."/>
            <person name="Gronow S."/>
            <person name="Severitt S."/>
            <person name="Schroder I."/>
            <person name="Tallon L."/>
            <person name="Sadzewicz L."/>
            <person name="Zhao X."/>
            <person name="Boylan J."/>
            <person name="Ott S."/>
            <person name="Bowen H."/>
            <person name="Vavikolanu K."/>
            <person name="Mehta A."/>
            <person name="Aluvathingal J."/>
            <person name="Nadendla S."/>
            <person name="Lowell S."/>
            <person name="Myers T."/>
            <person name="Yan Y."/>
            <person name="Sichtig H."/>
        </authorList>
    </citation>
    <scope>NUCLEOTIDE SEQUENCE [LARGE SCALE GENOMIC DNA]</scope>
    <source>
        <strain evidence="1 2">FDAARGOS_890</strain>
    </source>
</reference>
<dbReference type="Proteomes" id="UP000595064">
    <property type="component" value="Chromosome"/>
</dbReference>
<gene>
    <name evidence="1" type="ORF">I6G47_16390</name>
</gene>
<keyword evidence="2" id="KW-1185">Reference proteome</keyword>
<evidence type="ECO:0000313" key="1">
    <source>
        <dbReference type="EMBL" id="QPS78611.1"/>
    </source>
</evidence>
<dbReference type="EMBL" id="CP065748">
    <property type="protein sequence ID" value="QPS78611.1"/>
    <property type="molecule type" value="Genomic_DNA"/>
</dbReference>
<sequence>MDLQMDARSVFMRTLAGRIEAGANTRAQEQAAALTQLMEPFGASKSYAVKAILREAAGKVERVLAQEYAASEAETLADHLAEIGASKAWQADAGSTAMRTVVDGGAA</sequence>
<dbReference type="AlphaFoldDB" id="A0A7T2YNB4"/>
<accession>A0A7T2YNB4</accession>
<dbReference type="RefSeq" id="WP_198129271.1">
    <property type="nucleotide sequence ID" value="NZ_CP065748.1"/>
</dbReference>
<name>A0A7T2YNB4_9BURK</name>
<protein>
    <submittedName>
        <fullName evidence="1">Uncharacterized protein</fullName>
    </submittedName>
</protein>
<proteinExistence type="predicted"/>
<evidence type="ECO:0000313" key="2">
    <source>
        <dbReference type="Proteomes" id="UP000595064"/>
    </source>
</evidence>
<organism evidence="1 2">
    <name type="scientific">Delftia lacustris</name>
    <dbReference type="NCBI Taxonomy" id="558537"/>
    <lineage>
        <taxon>Bacteria</taxon>
        <taxon>Pseudomonadati</taxon>
        <taxon>Pseudomonadota</taxon>
        <taxon>Betaproteobacteria</taxon>
        <taxon>Burkholderiales</taxon>
        <taxon>Comamonadaceae</taxon>
        <taxon>Delftia</taxon>
    </lineage>
</organism>